<feature type="compositionally biased region" description="Basic and acidic residues" evidence="1">
    <location>
        <begin position="16"/>
        <end position="42"/>
    </location>
</feature>
<name>M5SIX8_9BACT</name>
<evidence type="ECO:0000256" key="1">
    <source>
        <dbReference type="SAM" id="MobiDB-lite"/>
    </source>
</evidence>
<dbReference type="Proteomes" id="UP000011996">
    <property type="component" value="Unassembled WGS sequence"/>
</dbReference>
<accession>M5SIX8</accession>
<feature type="region of interest" description="Disordered" evidence="1">
    <location>
        <begin position="1"/>
        <end position="42"/>
    </location>
</feature>
<dbReference type="EMBL" id="ANOF01000099">
    <property type="protein sequence ID" value="EMI26159.1"/>
    <property type="molecule type" value="Genomic_DNA"/>
</dbReference>
<gene>
    <name evidence="2" type="ORF">RESH_03195</name>
</gene>
<comment type="caution">
    <text evidence="2">The sequence shown here is derived from an EMBL/GenBank/DDBJ whole genome shotgun (WGS) entry which is preliminary data.</text>
</comment>
<evidence type="ECO:0000313" key="2">
    <source>
        <dbReference type="EMBL" id="EMI26159.1"/>
    </source>
</evidence>
<organism evidence="2 3">
    <name type="scientific">Rhodopirellula europaea SH398</name>
    <dbReference type="NCBI Taxonomy" id="1263868"/>
    <lineage>
        <taxon>Bacteria</taxon>
        <taxon>Pseudomonadati</taxon>
        <taxon>Planctomycetota</taxon>
        <taxon>Planctomycetia</taxon>
        <taxon>Pirellulales</taxon>
        <taxon>Pirellulaceae</taxon>
        <taxon>Rhodopirellula</taxon>
    </lineage>
</organism>
<proteinExistence type="predicted"/>
<reference evidence="2 3" key="1">
    <citation type="journal article" date="2013" name="Mar. Genomics">
        <title>Expression of sulfatases in Rhodopirellula baltica and the diversity of sulfatases in the genus Rhodopirellula.</title>
        <authorList>
            <person name="Wegner C.E."/>
            <person name="Richter-Heitmann T."/>
            <person name="Klindworth A."/>
            <person name="Klockow C."/>
            <person name="Richter M."/>
            <person name="Achstetter T."/>
            <person name="Glockner F.O."/>
            <person name="Harder J."/>
        </authorList>
    </citation>
    <scope>NUCLEOTIDE SEQUENCE [LARGE SCALE GENOMIC DNA]</scope>
    <source>
        <strain evidence="2 3">SH398</strain>
    </source>
</reference>
<evidence type="ECO:0000313" key="3">
    <source>
        <dbReference type="Proteomes" id="UP000011996"/>
    </source>
</evidence>
<dbReference type="AlphaFoldDB" id="M5SIX8"/>
<protein>
    <submittedName>
        <fullName evidence="2">Uncharacterized protein</fullName>
    </submittedName>
</protein>
<sequence>MGFQARRVTTGCSTQPERDRIRFVSVTEDDRPSADRSNCEPY</sequence>